<dbReference type="EMBL" id="JAEAGR010000013">
    <property type="protein sequence ID" value="MBH1941633.1"/>
    <property type="molecule type" value="Genomic_DNA"/>
</dbReference>
<reference evidence="1" key="1">
    <citation type="submission" date="2020-12" db="EMBL/GenBank/DDBJ databases">
        <title>M. sibirica DSM 26468T genome.</title>
        <authorList>
            <person name="Thieme N."/>
            <person name="Rettenmaier R."/>
            <person name="Zverlov V."/>
            <person name="Liebl W."/>
        </authorList>
    </citation>
    <scope>NUCLEOTIDE SEQUENCE</scope>
    <source>
        <strain evidence="1">DSM 26468</strain>
    </source>
</reference>
<protein>
    <submittedName>
        <fullName evidence="1">Uncharacterized protein</fullName>
    </submittedName>
</protein>
<evidence type="ECO:0000313" key="1">
    <source>
        <dbReference type="EMBL" id="MBH1941633.1"/>
    </source>
</evidence>
<dbReference type="RefSeq" id="WP_197661881.1">
    <property type="nucleotide sequence ID" value="NZ_JAEAGR010000013.1"/>
</dbReference>
<organism evidence="1 2">
    <name type="scientific">Mobilitalea sibirica</name>
    <dbReference type="NCBI Taxonomy" id="1462919"/>
    <lineage>
        <taxon>Bacteria</taxon>
        <taxon>Bacillati</taxon>
        <taxon>Bacillota</taxon>
        <taxon>Clostridia</taxon>
        <taxon>Lachnospirales</taxon>
        <taxon>Lachnospiraceae</taxon>
        <taxon>Mobilitalea</taxon>
    </lineage>
</organism>
<gene>
    <name evidence="1" type="ORF">I5677_12090</name>
</gene>
<dbReference type="AlphaFoldDB" id="A0A8J7L320"/>
<proteinExistence type="predicted"/>
<accession>A0A8J7L320</accession>
<sequence length="72" mass="8650">MDFLTFIDKAIQKEDDEKLYQMWLARYILMTKESFITFEAFKDMVTGKNIDMRSTAEILSEIDEVEALFERR</sequence>
<dbReference type="Proteomes" id="UP000623269">
    <property type="component" value="Unassembled WGS sequence"/>
</dbReference>
<comment type="caution">
    <text evidence="1">The sequence shown here is derived from an EMBL/GenBank/DDBJ whole genome shotgun (WGS) entry which is preliminary data.</text>
</comment>
<name>A0A8J7L320_9FIRM</name>
<evidence type="ECO:0000313" key="2">
    <source>
        <dbReference type="Proteomes" id="UP000623269"/>
    </source>
</evidence>
<keyword evidence="2" id="KW-1185">Reference proteome</keyword>